<dbReference type="EMBL" id="OZ020114">
    <property type="protein sequence ID" value="CAK9267576.1"/>
    <property type="molecule type" value="Genomic_DNA"/>
</dbReference>
<evidence type="ECO:0008006" key="3">
    <source>
        <dbReference type="Google" id="ProtNLM"/>
    </source>
</evidence>
<accession>A0ABP0WL43</accession>
<name>A0ABP0WL43_9BRYO</name>
<keyword evidence="2" id="KW-1185">Reference proteome</keyword>
<protein>
    <recommendedName>
        <fullName evidence="3">Ribosomal protein S14</fullName>
    </recommendedName>
</protein>
<reference evidence="1" key="1">
    <citation type="submission" date="2024-02" db="EMBL/GenBank/DDBJ databases">
        <authorList>
            <consortium name="ELIXIR-Norway"/>
            <consortium name="Elixir Norway"/>
        </authorList>
    </citation>
    <scope>NUCLEOTIDE SEQUENCE</scope>
</reference>
<organism evidence="1 2">
    <name type="scientific">Sphagnum jensenii</name>
    <dbReference type="NCBI Taxonomy" id="128206"/>
    <lineage>
        <taxon>Eukaryota</taxon>
        <taxon>Viridiplantae</taxon>
        <taxon>Streptophyta</taxon>
        <taxon>Embryophyta</taxon>
        <taxon>Bryophyta</taxon>
        <taxon>Sphagnophytina</taxon>
        <taxon>Sphagnopsida</taxon>
        <taxon>Sphagnales</taxon>
        <taxon>Sphagnaceae</taxon>
        <taxon>Sphagnum</taxon>
    </lineage>
</organism>
<evidence type="ECO:0000313" key="1">
    <source>
        <dbReference type="EMBL" id="CAK9267576.1"/>
    </source>
</evidence>
<gene>
    <name evidence="1" type="ORF">CSSPJE1EN1_LOCUS13054</name>
</gene>
<dbReference type="Proteomes" id="UP001497444">
    <property type="component" value="Chromosome 19"/>
</dbReference>
<sequence length="86" mass="9343">MLLRVICVPKVLSSFKSGSFMSKEARAGCLLVVTRGVPYCAGNIWKDLITTSLTGGACSLRKTSRFREAYNRTGAGAGIQKVMKHF</sequence>
<proteinExistence type="predicted"/>
<evidence type="ECO:0000313" key="2">
    <source>
        <dbReference type="Proteomes" id="UP001497444"/>
    </source>
</evidence>